<proteinExistence type="predicted"/>
<gene>
    <name evidence="1" type="primary">Necator_chrIII.g10520</name>
    <name evidence="1" type="ORF">RB195_009755</name>
</gene>
<protein>
    <submittedName>
        <fullName evidence="1">Uncharacterized protein</fullName>
    </submittedName>
</protein>
<evidence type="ECO:0000313" key="2">
    <source>
        <dbReference type="Proteomes" id="UP001303046"/>
    </source>
</evidence>
<keyword evidence="2" id="KW-1185">Reference proteome</keyword>
<sequence length="76" mass="8507">MKMIFTGCPTDMTKGQDGPQCPQLELSALTDASRAPIVITEYSIGSHLQLLPKRSKSCPVWSCIQLFFPDSKCRFR</sequence>
<accession>A0ABR1CUR8</accession>
<evidence type="ECO:0000313" key="1">
    <source>
        <dbReference type="EMBL" id="KAK6742079.1"/>
    </source>
</evidence>
<reference evidence="1 2" key="1">
    <citation type="submission" date="2023-08" db="EMBL/GenBank/DDBJ databases">
        <title>A Necator americanus chromosomal reference genome.</title>
        <authorList>
            <person name="Ilik V."/>
            <person name="Petrzelkova K.J."/>
            <person name="Pardy F."/>
            <person name="Fuh T."/>
            <person name="Niatou-Singa F.S."/>
            <person name="Gouil Q."/>
            <person name="Baker L."/>
            <person name="Ritchie M.E."/>
            <person name="Jex A.R."/>
            <person name="Gazzola D."/>
            <person name="Li H."/>
            <person name="Toshio Fujiwara R."/>
            <person name="Zhan B."/>
            <person name="Aroian R.V."/>
            <person name="Pafco B."/>
            <person name="Schwarz E.M."/>
        </authorList>
    </citation>
    <scope>NUCLEOTIDE SEQUENCE [LARGE SCALE GENOMIC DNA]</scope>
    <source>
        <strain evidence="1 2">Aroian</strain>
        <tissue evidence="1">Whole animal</tissue>
    </source>
</reference>
<dbReference type="Proteomes" id="UP001303046">
    <property type="component" value="Unassembled WGS sequence"/>
</dbReference>
<name>A0ABR1CUR8_NECAM</name>
<organism evidence="1 2">
    <name type="scientific">Necator americanus</name>
    <name type="common">Human hookworm</name>
    <dbReference type="NCBI Taxonomy" id="51031"/>
    <lineage>
        <taxon>Eukaryota</taxon>
        <taxon>Metazoa</taxon>
        <taxon>Ecdysozoa</taxon>
        <taxon>Nematoda</taxon>
        <taxon>Chromadorea</taxon>
        <taxon>Rhabditida</taxon>
        <taxon>Rhabditina</taxon>
        <taxon>Rhabditomorpha</taxon>
        <taxon>Strongyloidea</taxon>
        <taxon>Ancylostomatidae</taxon>
        <taxon>Bunostominae</taxon>
        <taxon>Necator</taxon>
    </lineage>
</organism>
<comment type="caution">
    <text evidence="1">The sequence shown here is derived from an EMBL/GenBank/DDBJ whole genome shotgun (WGS) entry which is preliminary data.</text>
</comment>
<dbReference type="EMBL" id="JAVFWL010000003">
    <property type="protein sequence ID" value="KAK6742079.1"/>
    <property type="molecule type" value="Genomic_DNA"/>
</dbReference>